<reference evidence="9 10" key="1">
    <citation type="submission" date="2024-06" db="EMBL/GenBank/DDBJ databases">
        <authorList>
            <person name="Kraege A."/>
            <person name="Thomma B."/>
        </authorList>
    </citation>
    <scope>NUCLEOTIDE SEQUENCE [LARGE SCALE GENOMIC DNA]</scope>
</reference>
<dbReference type="Gene3D" id="1.20.1080.10">
    <property type="entry name" value="Glycerol uptake facilitator protein"/>
    <property type="match status" value="2"/>
</dbReference>
<evidence type="ECO:0000256" key="7">
    <source>
        <dbReference type="SAM" id="MobiDB-lite"/>
    </source>
</evidence>
<dbReference type="InterPro" id="IPR000425">
    <property type="entry name" value="MIP"/>
</dbReference>
<evidence type="ECO:0000313" key="10">
    <source>
        <dbReference type="Proteomes" id="UP001497392"/>
    </source>
</evidence>
<evidence type="ECO:0000256" key="2">
    <source>
        <dbReference type="ARBA" id="ARBA00006175"/>
    </source>
</evidence>
<feature type="transmembrane region" description="Helical" evidence="8">
    <location>
        <begin position="284"/>
        <end position="306"/>
    </location>
</feature>
<dbReference type="SUPFAM" id="SSF81338">
    <property type="entry name" value="Aquaporin-like"/>
    <property type="match status" value="2"/>
</dbReference>
<keyword evidence="6 8" id="KW-0472">Membrane</keyword>
<dbReference type="InterPro" id="IPR023271">
    <property type="entry name" value="Aquaporin-like"/>
</dbReference>
<dbReference type="PANTHER" id="PTHR43829:SF9">
    <property type="entry name" value="AQUAPORIN-9"/>
    <property type="match status" value="1"/>
</dbReference>
<comment type="caution">
    <text evidence="9">The sequence shown here is derived from an EMBL/GenBank/DDBJ whole genome shotgun (WGS) entry which is preliminary data.</text>
</comment>
<protein>
    <submittedName>
        <fullName evidence="9">G7741 protein</fullName>
    </submittedName>
</protein>
<keyword evidence="5 8" id="KW-1133">Transmembrane helix</keyword>
<evidence type="ECO:0000256" key="1">
    <source>
        <dbReference type="ARBA" id="ARBA00004141"/>
    </source>
</evidence>
<proteinExistence type="inferred from homology"/>
<dbReference type="Pfam" id="PF00230">
    <property type="entry name" value="MIP"/>
    <property type="match status" value="2"/>
</dbReference>
<feature type="transmembrane region" description="Helical" evidence="8">
    <location>
        <begin position="12"/>
        <end position="31"/>
    </location>
</feature>
<feature type="transmembrane region" description="Helical" evidence="8">
    <location>
        <begin position="343"/>
        <end position="363"/>
    </location>
</feature>
<feature type="region of interest" description="Disordered" evidence="7">
    <location>
        <begin position="176"/>
        <end position="202"/>
    </location>
</feature>
<dbReference type="EMBL" id="CAXHTA020000012">
    <property type="protein sequence ID" value="CAL5224967.1"/>
    <property type="molecule type" value="Genomic_DNA"/>
</dbReference>
<name>A0ABP1G573_9CHLO</name>
<dbReference type="InterPro" id="IPR050363">
    <property type="entry name" value="MIP/Aquaporin"/>
</dbReference>
<keyword evidence="3" id="KW-0813">Transport</keyword>
<evidence type="ECO:0000256" key="6">
    <source>
        <dbReference type="ARBA" id="ARBA00023136"/>
    </source>
</evidence>
<organism evidence="9 10">
    <name type="scientific">Coccomyxa viridis</name>
    <dbReference type="NCBI Taxonomy" id="1274662"/>
    <lineage>
        <taxon>Eukaryota</taxon>
        <taxon>Viridiplantae</taxon>
        <taxon>Chlorophyta</taxon>
        <taxon>core chlorophytes</taxon>
        <taxon>Trebouxiophyceae</taxon>
        <taxon>Trebouxiophyceae incertae sedis</taxon>
        <taxon>Coccomyxaceae</taxon>
        <taxon>Coccomyxa</taxon>
    </lineage>
</organism>
<sequence length="372" mass="40255">MYEGPHTLGERCFSEFAATALMMFLGLGTLGNELLAKTKGHGMGFFAVAFGFAFALFVSLICFNHISANMNPASVLGLWVMGQMSFLDCLALTVCICLGAILGSFGVYIYHLPHFVTLPEPAPVNAEDALLRSRDAVSRNALNIASYDTREENTGVGPGDALKEFHDYITGLADGENDADNESDAERPLLDNDSAHEDESQHKAFVRRRTMTMRLERSERLRNEALYRAAVVADQNAKLSVFATRPGIRSPIFNWVVEFTGTAVMMVSMQLLEKRGAGLSQDGLILWNTLKALYSAFIIAVLILGLGGPTGLAMNPARDICARLVHWLLPIPGKGPSEWDYQWIPITACYAGALAGAGVVIAIDATGFGASI</sequence>
<accession>A0ABP1G573</accession>
<keyword evidence="10" id="KW-1185">Reference proteome</keyword>
<feature type="transmembrane region" description="Helical" evidence="8">
    <location>
        <begin position="252"/>
        <end position="272"/>
    </location>
</feature>
<gene>
    <name evidence="9" type="primary">g7741</name>
    <name evidence="9" type="ORF">VP750_LOCUS6626</name>
</gene>
<feature type="compositionally biased region" description="Basic and acidic residues" evidence="7">
    <location>
        <begin position="184"/>
        <end position="202"/>
    </location>
</feature>
<dbReference type="PANTHER" id="PTHR43829">
    <property type="entry name" value="AQUAPORIN OR AQUAGLYCEROPORIN RELATED"/>
    <property type="match status" value="1"/>
</dbReference>
<keyword evidence="4 8" id="KW-0812">Transmembrane</keyword>
<feature type="transmembrane region" description="Helical" evidence="8">
    <location>
        <begin position="86"/>
        <end position="110"/>
    </location>
</feature>
<dbReference type="Proteomes" id="UP001497392">
    <property type="component" value="Unassembled WGS sequence"/>
</dbReference>
<evidence type="ECO:0000256" key="5">
    <source>
        <dbReference type="ARBA" id="ARBA00022989"/>
    </source>
</evidence>
<feature type="transmembrane region" description="Helical" evidence="8">
    <location>
        <begin position="43"/>
        <end position="66"/>
    </location>
</feature>
<evidence type="ECO:0000256" key="8">
    <source>
        <dbReference type="SAM" id="Phobius"/>
    </source>
</evidence>
<comment type="similarity">
    <text evidence="2">Belongs to the MIP/aquaporin (TC 1.A.8) family.</text>
</comment>
<evidence type="ECO:0000313" key="9">
    <source>
        <dbReference type="EMBL" id="CAL5224967.1"/>
    </source>
</evidence>
<evidence type="ECO:0000256" key="3">
    <source>
        <dbReference type="ARBA" id="ARBA00022448"/>
    </source>
</evidence>
<comment type="subcellular location">
    <subcellularLocation>
        <location evidence="1">Membrane</location>
        <topology evidence="1">Multi-pass membrane protein</topology>
    </subcellularLocation>
</comment>
<evidence type="ECO:0000256" key="4">
    <source>
        <dbReference type="ARBA" id="ARBA00022692"/>
    </source>
</evidence>